<dbReference type="GO" id="GO:0005886">
    <property type="term" value="C:plasma membrane"/>
    <property type="evidence" value="ECO:0007669"/>
    <property type="project" value="UniProtKB-SubCell"/>
</dbReference>
<evidence type="ECO:0000256" key="5">
    <source>
        <dbReference type="ARBA" id="ARBA00022989"/>
    </source>
</evidence>
<evidence type="ECO:0000313" key="10">
    <source>
        <dbReference type="Proteomes" id="UP000184498"/>
    </source>
</evidence>
<evidence type="ECO:0008006" key="11">
    <source>
        <dbReference type="Google" id="ProtNLM"/>
    </source>
</evidence>
<dbReference type="AlphaFoldDB" id="A0A1M6NHZ0"/>
<evidence type="ECO:0000256" key="8">
    <source>
        <dbReference type="SAM" id="Phobius"/>
    </source>
</evidence>
<evidence type="ECO:0000256" key="1">
    <source>
        <dbReference type="ARBA" id="ARBA00004651"/>
    </source>
</evidence>
<keyword evidence="4 8" id="KW-0812">Transmembrane</keyword>
<feature type="transmembrane region" description="Helical" evidence="8">
    <location>
        <begin position="199"/>
        <end position="217"/>
    </location>
</feature>
<gene>
    <name evidence="9" type="ORF">SAMN05444371_0428</name>
</gene>
<keyword evidence="5 8" id="KW-1133">Transmembrane helix</keyword>
<sequence>MTFLINNQKTVKGKFLKFISDYRIIFVIYVIVSAITAYSKYRRGTGGYNNYLIFKGVFYNTLQERNIFSQYPDLFFDSNHYGVFFSLLIAPFAMMPDGFGAVLWNVASTLVFLFAIYKFPFSDRKKSFFAWLCLQEFITAATYFQFNIILTGLLMLSAIYIYERKEAQSAFAILIGVFVKIYGIVGLSAFFFVKNKTKFIISLIVISILFFVLPMMISSPKFGVQSYFDWYTSLSGKNLENQALGTRQDYSLMGVVRRVLGDASISNLIFLIPGFIIFMLPYIRTKQFKFLPFQMMILSSTLLFVVLFSSGSESPTYIIAIAGVMIWFLMQKKLTRIDIGLLIFVMIFTCFAFSDLFPKSIKEDVFMKYSTKAIPCILVWFRVMYELLTKDFGKDYQLD</sequence>
<evidence type="ECO:0000313" key="9">
    <source>
        <dbReference type="EMBL" id="SHJ95256.1"/>
    </source>
</evidence>
<protein>
    <recommendedName>
        <fullName evidence="11">DUF2029 domain-containing protein</fullName>
    </recommendedName>
</protein>
<feature type="transmembrane region" description="Helical" evidence="8">
    <location>
        <begin position="21"/>
        <end position="39"/>
    </location>
</feature>
<feature type="transmembrane region" description="Helical" evidence="8">
    <location>
        <begin position="337"/>
        <end position="357"/>
    </location>
</feature>
<accession>A0A1M6NHZ0</accession>
<dbReference type="OrthoDB" id="1070018at2"/>
<dbReference type="EMBL" id="FRAM01000001">
    <property type="protein sequence ID" value="SHJ95256.1"/>
    <property type="molecule type" value="Genomic_DNA"/>
</dbReference>
<evidence type="ECO:0000256" key="4">
    <source>
        <dbReference type="ARBA" id="ARBA00022692"/>
    </source>
</evidence>
<feature type="transmembrane region" description="Helical" evidence="8">
    <location>
        <begin position="129"/>
        <end position="162"/>
    </location>
</feature>
<dbReference type="STRING" id="216903.SAMN05444371_0428"/>
<reference evidence="10" key="1">
    <citation type="submission" date="2016-11" db="EMBL/GenBank/DDBJ databases">
        <authorList>
            <person name="Varghese N."/>
            <person name="Submissions S."/>
        </authorList>
    </citation>
    <scope>NUCLEOTIDE SEQUENCE [LARGE SCALE GENOMIC DNA]</scope>
    <source>
        <strain evidence="10">DSM 18016</strain>
    </source>
</reference>
<feature type="transmembrane region" description="Helical" evidence="8">
    <location>
        <begin position="99"/>
        <end position="117"/>
    </location>
</feature>
<proteinExistence type="inferred from homology"/>
<comment type="subcellular location">
    <subcellularLocation>
        <location evidence="1">Cell membrane</location>
        <topology evidence="1">Multi-pass membrane protein</topology>
    </subcellularLocation>
</comment>
<feature type="transmembrane region" description="Helical" evidence="8">
    <location>
        <begin position="263"/>
        <end position="283"/>
    </location>
</feature>
<name>A0A1M6NHZ0_9FLAO</name>
<keyword evidence="2" id="KW-1003">Cell membrane</keyword>
<dbReference type="GO" id="GO:0016758">
    <property type="term" value="F:hexosyltransferase activity"/>
    <property type="evidence" value="ECO:0007669"/>
    <property type="project" value="InterPro"/>
</dbReference>
<keyword evidence="3" id="KW-0808">Transferase</keyword>
<evidence type="ECO:0000256" key="7">
    <source>
        <dbReference type="ARBA" id="ARBA00024033"/>
    </source>
</evidence>
<dbReference type="RefSeq" id="WP_072996204.1">
    <property type="nucleotide sequence ID" value="NZ_FRAM01000001.1"/>
</dbReference>
<keyword evidence="10" id="KW-1185">Reference proteome</keyword>
<comment type="similarity">
    <text evidence="7">Belongs to the glycosyltransferase 87 family.</text>
</comment>
<dbReference type="InterPro" id="IPR018584">
    <property type="entry name" value="GT87"/>
</dbReference>
<evidence type="ECO:0000256" key="3">
    <source>
        <dbReference type="ARBA" id="ARBA00022679"/>
    </source>
</evidence>
<dbReference type="Proteomes" id="UP000184498">
    <property type="component" value="Unassembled WGS sequence"/>
</dbReference>
<organism evidence="9 10">
    <name type="scientific">Epilithonimonas mollis</name>
    <dbReference type="NCBI Taxonomy" id="216903"/>
    <lineage>
        <taxon>Bacteria</taxon>
        <taxon>Pseudomonadati</taxon>
        <taxon>Bacteroidota</taxon>
        <taxon>Flavobacteriia</taxon>
        <taxon>Flavobacteriales</taxon>
        <taxon>Weeksellaceae</taxon>
        <taxon>Chryseobacterium group</taxon>
        <taxon>Epilithonimonas</taxon>
    </lineage>
</organism>
<evidence type="ECO:0000256" key="2">
    <source>
        <dbReference type="ARBA" id="ARBA00022475"/>
    </source>
</evidence>
<keyword evidence="6 8" id="KW-0472">Membrane</keyword>
<dbReference type="Pfam" id="PF09594">
    <property type="entry name" value="GT87"/>
    <property type="match status" value="1"/>
</dbReference>
<evidence type="ECO:0000256" key="6">
    <source>
        <dbReference type="ARBA" id="ARBA00023136"/>
    </source>
</evidence>
<feature type="transmembrane region" description="Helical" evidence="8">
    <location>
        <begin position="168"/>
        <end position="192"/>
    </location>
</feature>